<dbReference type="Proteomes" id="UP000002696">
    <property type="component" value="Chromosome"/>
</dbReference>
<dbReference type="BioCyc" id="BSUB633149:G1GM8-403-MONOMER"/>
<protein>
    <submittedName>
        <fullName evidence="3">Autotransporter beta-domain protein</fullName>
    </submittedName>
</protein>
<dbReference type="PROSITE" id="PS51208">
    <property type="entry name" value="AUTOTRANSPORTER"/>
    <property type="match status" value="1"/>
</dbReference>
<feature type="domain" description="Autotransporter" evidence="2">
    <location>
        <begin position="1050"/>
        <end position="1328"/>
    </location>
</feature>
<dbReference type="InterPro" id="IPR006644">
    <property type="entry name" value="Cadg"/>
</dbReference>
<dbReference type="PANTHER" id="PTHR37494:SF1">
    <property type="entry name" value="STAPHYLOCOCCUS AUREUS SURFACE PROTEIN A"/>
    <property type="match status" value="1"/>
</dbReference>
<dbReference type="InParanoid" id="D9QJW6"/>
<dbReference type="SMART" id="SM00736">
    <property type="entry name" value="CADG"/>
    <property type="match status" value="4"/>
</dbReference>
<evidence type="ECO:0000313" key="3">
    <source>
        <dbReference type="EMBL" id="ADK99717.1"/>
    </source>
</evidence>
<gene>
    <name evidence="3" type="ordered locus">Bresu_0403</name>
</gene>
<dbReference type="eggNOG" id="COG4625">
    <property type="taxonomic scope" value="Bacteria"/>
</dbReference>
<dbReference type="Gene3D" id="2.60.40.10">
    <property type="entry name" value="Immunoglobulins"/>
    <property type="match status" value="7"/>
</dbReference>
<dbReference type="InterPro" id="IPR013783">
    <property type="entry name" value="Ig-like_fold"/>
</dbReference>
<keyword evidence="4" id="KW-1185">Reference proteome</keyword>
<dbReference type="EMBL" id="CP002102">
    <property type="protein sequence ID" value="ADK99717.1"/>
    <property type="molecule type" value="Genomic_DNA"/>
</dbReference>
<dbReference type="SUPFAM" id="SSF49313">
    <property type="entry name" value="Cadherin-like"/>
    <property type="match status" value="7"/>
</dbReference>
<dbReference type="HOGENOM" id="CLU_268944_0_0_5"/>
<dbReference type="OrthoDB" id="5720638at2"/>
<dbReference type="Pfam" id="PF03797">
    <property type="entry name" value="Autotransporter"/>
    <property type="match status" value="1"/>
</dbReference>
<dbReference type="Pfam" id="PF17963">
    <property type="entry name" value="Big_9"/>
    <property type="match status" value="1"/>
</dbReference>
<dbReference type="Gene3D" id="2.40.128.130">
    <property type="entry name" value="Autotransporter beta-domain"/>
    <property type="match status" value="1"/>
</dbReference>
<dbReference type="SUPFAM" id="SSF103515">
    <property type="entry name" value="Autotransporter"/>
    <property type="match status" value="1"/>
</dbReference>
<dbReference type="InterPro" id="IPR015919">
    <property type="entry name" value="Cadherin-like_sf"/>
</dbReference>
<proteinExistence type="predicted"/>
<dbReference type="Pfam" id="PF05345">
    <property type="entry name" value="He_PIG"/>
    <property type="match status" value="7"/>
</dbReference>
<dbReference type="GO" id="GO:0016020">
    <property type="term" value="C:membrane"/>
    <property type="evidence" value="ECO:0007669"/>
    <property type="project" value="InterPro"/>
</dbReference>
<evidence type="ECO:0000259" key="2">
    <source>
        <dbReference type="PROSITE" id="PS51208"/>
    </source>
</evidence>
<evidence type="ECO:0000256" key="1">
    <source>
        <dbReference type="SAM" id="MobiDB-lite"/>
    </source>
</evidence>
<dbReference type="GO" id="GO:0005509">
    <property type="term" value="F:calcium ion binding"/>
    <property type="evidence" value="ECO:0007669"/>
    <property type="project" value="InterPro"/>
</dbReference>
<reference evidence="4" key="1">
    <citation type="journal article" date="2011" name="J. Bacteriol.">
        <title>Genome sequences of eight morphologically diverse alphaproteobacteria.</title>
        <authorList>
            <consortium name="US DOE Joint Genome Institute"/>
            <person name="Brown P.J."/>
            <person name="Kysela D.T."/>
            <person name="Buechlein A."/>
            <person name="Hemmerich C."/>
            <person name="Brun Y.V."/>
        </authorList>
    </citation>
    <scope>NUCLEOTIDE SEQUENCE [LARGE SCALE GENOMIC DNA]</scope>
    <source>
        <strain evidence="4">ATCC 15264 / DSM 4735 / LMG 14903 / NBRC 16000 / CB 81</strain>
    </source>
</reference>
<evidence type="ECO:0000313" key="4">
    <source>
        <dbReference type="Proteomes" id="UP000002696"/>
    </source>
</evidence>
<dbReference type="RefSeq" id="WP_013267821.1">
    <property type="nucleotide sequence ID" value="NC_014375.1"/>
</dbReference>
<dbReference type="SMART" id="SM00869">
    <property type="entry name" value="Autotransporter"/>
    <property type="match status" value="1"/>
</dbReference>
<sequence length="1328" mass="133554">MRLVRSALSGLWRATCVGGLNAVVAAVGLSILVGFAAAPAAAQTTNLSGTSRSTFDNNGSVYGDGDGFIQWGTQAGFGFRGVITFNVPAGSPSITAAEVRVPGSSNVANSPATELRNVSTPFTYAAVGSGALIGGPTAVIRTSTTPIQLNAAGVSALNALAAAGGGTLNIGFKIGTENLSREEVYYTGLSASSFSLVITRPTLTISPTSLPSARVGEAFSQSISASGGTAPYSFAVTTGALPAGMTLSSSGTLSGTPTAGGSFNFTVQATDGQSVTGSRSYSLTVQSPTISLPFQADPFKAVVNQPFRASIPTPTGGTAPYSYALLSGTLPAGITLSAAGVLSGTPTTVGFTNLTIQAFDSSTGTGPYNAIQSYSLLVDPGVVLGTAEPSFATAGQTYSHTFTVTGGTAPYSFAVTAGSLPAGVMLSSSGALSGTPTATGSFSFTVTATDGQNMMGSRAYSLSVRGPSIALPGTEPFMAVVNQPFRASIPAASGGTAPYSYALTSGTLPDGVTLSSDGVLSGTPTTAGSFDVVIQATDSTTGTGPFNSAGQEYAFVVDPGVPVAEASSVSLPFGTASMTVPLTLSGGAATSVSITTPPTRGTATVSGTSITYQFTEAGYVGSDSFAYTASNANGTSEPTTVTVTRAAPTVVLAGGAQPEARVGVAYSQTLSATGGTAPYTYAVTGGALPAGVTLSSAGLLSGTPTAGGAFSFTVTATDSSTGTGPFRVAAAHSLTVAGASVTVSGAALPAGSRGTPYSQAVTASGGVAPYSYAVSSGTLPAGLTLSSSGQISGTPTAVGTFAFQVRATDSATGEGPYSGTANLSVTINAATVTVTPAVLADALEGVAFSQQFQASGGQGSYSFAVTAGSLPAGLILSPGGLLRGTPTTAGTFAFTVTATDGFGNTGAAAIRVTVTSRPDPAADPDVRGLNTAQAEATRRLVGTQLQTFGRRLEQLHRGGEAQARTSLNLTLDGSAFAPPDAGRRTMGELSQFLDLQEGRDRQTAERDALTRMVWGDRAQAGNGTGNGTGNAAGTADARRTAADTGTGGADAVSGPRVWVGGSISLGERDATTRTAELSITTSGISAGVDVSLSDVLDLGVGVGYGREDTDVGSDSSRMESYTRLAVAYGSWRPMADVFVDGTLGYAQLDFTTRRRTPVDRSLVSGERDGSARFGSLSAGLDRVAGAARWIGYGRVEVMNADLDAYVEAGSPLWALRYEARDLESLQGAVGLRYEREILRGEDVWTPGVRVEWAREFGDAGPQALRYADFLTGPGFLIGQEGWERSSLNLGLTLGWRSGGGWSLSADYDGAFSDGQSLHGLRARMSKAF</sequence>
<accession>D9QJW6</accession>
<dbReference type="InterPro" id="IPR036709">
    <property type="entry name" value="Autotransporte_beta_dom_sf"/>
</dbReference>
<feature type="region of interest" description="Disordered" evidence="1">
    <location>
        <begin position="1017"/>
        <end position="1053"/>
    </location>
</feature>
<dbReference type="PANTHER" id="PTHR37494">
    <property type="entry name" value="HEMAGGLUTININ"/>
    <property type="match status" value="1"/>
</dbReference>
<dbReference type="InterPro" id="IPR005546">
    <property type="entry name" value="Autotransporte_beta"/>
</dbReference>
<dbReference type="STRING" id="633149.Bresu_0403"/>
<dbReference type="KEGG" id="bsb:Bresu_0403"/>
<organism evidence="3 4">
    <name type="scientific">Brevundimonas subvibrioides (strain ATCC 15264 / DSM 4735 / LMG 14903 / NBRC 16000 / CB 81)</name>
    <name type="common">Caulobacter subvibrioides</name>
    <dbReference type="NCBI Taxonomy" id="633149"/>
    <lineage>
        <taxon>Bacteria</taxon>
        <taxon>Pseudomonadati</taxon>
        <taxon>Pseudomonadota</taxon>
        <taxon>Alphaproteobacteria</taxon>
        <taxon>Caulobacterales</taxon>
        <taxon>Caulobacteraceae</taxon>
        <taxon>Brevundimonas</taxon>
    </lineage>
</organism>
<name>D9QJW6_BRESC</name>
<dbReference type="Gene3D" id="2.60.40.2810">
    <property type="match status" value="1"/>
</dbReference>